<keyword evidence="2" id="KW-1185">Reference proteome</keyword>
<protein>
    <submittedName>
        <fullName evidence="3">Uncharacterized protein</fullName>
    </submittedName>
</protein>
<feature type="chain" id="PRO_5041682091" evidence="1">
    <location>
        <begin position="23"/>
        <end position="56"/>
    </location>
</feature>
<proteinExistence type="predicted"/>
<keyword evidence="1" id="KW-0732">Signal</keyword>
<evidence type="ECO:0000313" key="3">
    <source>
        <dbReference type="WBParaSite" id="TREG1_131080.2"/>
    </source>
</evidence>
<accession>A0AA85IZL7</accession>
<dbReference type="AlphaFoldDB" id="A0AA85IZL7"/>
<name>A0AA85IZL7_TRIRE</name>
<reference evidence="3" key="2">
    <citation type="submission" date="2023-11" db="UniProtKB">
        <authorList>
            <consortium name="WormBaseParasite"/>
        </authorList>
    </citation>
    <scope>IDENTIFICATION</scope>
</reference>
<reference evidence="2" key="1">
    <citation type="submission" date="2022-06" db="EMBL/GenBank/DDBJ databases">
        <authorList>
            <person name="Berger JAMES D."/>
            <person name="Berger JAMES D."/>
        </authorList>
    </citation>
    <scope>NUCLEOTIDE SEQUENCE [LARGE SCALE GENOMIC DNA]</scope>
</reference>
<sequence>MVSRIVLVIIASVFIVCEFVHGGNSGGVADGKSPLLVYIRICICKVMYIRVEPDKI</sequence>
<organism evidence="2 3">
    <name type="scientific">Trichobilharzia regenti</name>
    <name type="common">Nasal bird schistosome</name>
    <dbReference type="NCBI Taxonomy" id="157069"/>
    <lineage>
        <taxon>Eukaryota</taxon>
        <taxon>Metazoa</taxon>
        <taxon>Spiralia</taxon>
        <taxon>Lophotrochozoa</taxon>
        <taxon>Platyhelminthes</taxon>
        <taxon>Trematoda</taxon>
        <taxon>Digenea</taxon>
        <taxon>Strigeidida</taxon>
        <taxon>Schistosomatoidea</taxon>
        <taxon>Schistosomatidae</taxon>
        <taxon>Trichobilharzia</taxon>
    </lineage>
</organism>
<evidence type="ECO:0000313" key="2">
    <source>
        <dbReference type="Proteomes" id="UP000050795"/>
    </source>
</evidence>
<dbReference type="WBParaSite" id="TREG1_131080.2">
    <property type="protein sequence ID" value="TREG1_131080.2"/>
    <property type="gene ID" value="TREG1_131080"/>
</dbReference>
<feature type="signal peptide" evidence="1">
    <location>
        <begin position="1"/>
        <end position="22"/>
    </location>
</feature>
<evidence type="ECO:0000256" key="1">
    <source>
        <dbReference type="SAM" id="SignalP"/>
    </source>
</evidence>
<dbReference type="Proteomes" id="UP000050795">
    <property type="component" value="Unassembled WGS sequence"/>
</dbReference>